<organism evidence="2 3">
    <name type="scientific">Fistulifera solaris</name>
    <name type="common">Oleaginous diatom</name>
    <dbReference type="NCBI Taxonomy" id="1519565"/>
    <lineage>
        <taxon>Eukaryota</taxon>
        <taxon>Sar</taxon>
        <taxon>Stramenopiles</taxon>
        <taxon>Ochrophyta</taxon>
        <taxon>Bacillariophyta</taxon>
        <taxon>Bacillariophyceae</taxon>
        <taxon>Bacillariophycidae</taxon>
        <taxon>Naviculales</taxon>
        <taxon>Naviculaceae</taxon>
        <taxon>Fistulifera</taxon>
    </lineage>
</organism>
<feature type="compositionally biased region" description="Polar residues" evidence="1">
    <location>
        <begin position="1"/>
        <end position="16"/>
    </location>
</feature>
<protein>
    <submittedName>
        <fullName evidence="2">Uncharacterized protein</fullName>
    </submittedName>
</protein>
<dbReference type="EMBL" id="BDSP01000240">
    <property type="protein sequence ID" value="GAX26215.1"/>
    <property type="molecule type" value="Genomic_DNA"/>
</dbReference>
<evidence type="ECO:0000256" key="1">
    <source>
        <dbReference type="SAM" id="MobiDB-lite"/>
    </source>
</evidence>
<accession>A0A1Z5KJ97</accession>
<sequence length="372" mass="43083">MSTSGTVSLPALSSTMEMKKGPETPIRHHEITTPRATTYDWKVQKPLRPFPPDFCLQRHTTFVANVSANTILERLGRRLRHASCDCHWNGEGQLDIMKENCKLSIFLWRVDDDDDDDDENRTLVELQRQQGCSVATQWCRRRLFRAVIEPSEPSSCSSDLLEFPDFPGVPESCKAHAVMLSTVQETAGFAQVESLLNSSCHRQNQRGLEQMLYLLRKEPLEMCKRVFQENALMKYLQNYIYHEDSCVEDRNETLSFLAWQFLAKALATVAQYEEDPERIVIDKTMLRECHLERAIQQTLQRVQEHPQEATFAIQCWYWIDHFVPLPWDDEEAFLLLKAAHAYGTKHHHCLEQESSRMIQILTLANCGSKQPL</sequence>
<gene>
    <name evidence="2" type="ORF">FisN_16Lh037</name>
</gene>
<evidence type="ECO:0000313" key="2">
    <source>
        <dbReference type="EMBL" id="GAX26215.1"/>
    </source>
</evidence>
<name>A0A1Z5KJ97_FISSO</name>
<evidence type="ECO:0000313" key="3">
    <source>
        <dbReference type="Proteomes" id="UP000198406"/>
    </source>
</evidence>
<proteinExistence type="predicted"/>
<keyword evidence="3" id="KW-1185">Reference proteome</keyword>
<feature type="region of interest" description="Disordered" evidence="1">
    <location>
        <begin position="1"/>
        <end position="22"/>
    </location>
</feature>
<reference evidence="2 3" key="1">
    <citation type="journal article" date="2015" name="Plant Cell">
        <title>Oil accumulation by the oleaginous diatom Fistulifera solaris as revealed by the genome and transcriptome.</title>
        <authorList>
            <person name="Tanaka T."/>
            <person name="Maeda Y."/>
            <person name="Veluchamy A."/>
            <person name="Tanaka M."/>
            <person name="Abida H."/>
            <person name="Marechal E."/>
            <person name="Bowler C."/>
            <person name="Muto M."/>
            <person name="Sunaga Y."/>
            <person name="Tanaka M."/>
            <person name="Yoshino T."/>
            <person name="Taniguchi T."/>
            <person name="Fukuda Y."/>
            <person name="Nemoto M."/>
            <person name="Matsumoto M."/>
            <person name="Wong P.S."/>
            <person name="Aburatani S."/>
            <person name="Fujibuchi W."/>
        </authorList>
    </citation>
    <scope>NUCLEOTIDE SEQUENCE [LARGE SCALE GENOMIC DNA]</scope>
    <source>
        <strain evidence="2 3">JPCC DA0580</strain>
    </source>
</reference>
<dbReference type="Proteomes" id="UP000198406">
    <property type="component" value="Unassembled WGS sequence"/>
</dbReference>
<dbReference type="AlphaFoldDB" id="A0A1Z5KJ97"/>
<comment type="caution">
    <text evidence="2">The sequence shown here is derived from an EMBL/GenBank/DDBJ whole genome shotgun (WGS) entry which is preliminary data.</text>
</comment>
<dbReference type="InParanoid" id="A0A1Z5KJ97"/>